<dbReference type="InterPro" id="IPR041577">
    <property type="entry name" value="RT_RNaseH_2"/>
</dbReference>
<proteinExistence type="predicted"/>
<dbReference type="InterPro" id="IPR021109">
    <property type="entry name" value="Peptidase_aspartic_dom_sf"/>
</dbReference>
<gene>
    <name evidence="5" type="primary">LOC140005639</name>
</gene>
<organism evidence="4 5">
    <name type="scientific">Coffea arabica</name>
    <name type="common">Arabian coffee</name>
    <dbReference type="NCBI Taxonomy" id="13443"/>
    <lineage>
        <taxon>Eukaryota</taxon>
        <taxon>Viridiplantae</taxon>
        <taxon>Streptophyta</taxon>
        <taxon>Embryophyta</taxon>
        <taxon>Tracheophyta</taxon>
        <taxon>Spermatophyta</taxon>
        <taxon>Magnoliopsida</taxon>
        <taxon>eudicotyledons</taxon>
        <taxon>Gunneridae</taxon>
        <taxon>Pentapetalae</taxon>
        <taxon>asterids</taxon>
        <taxon>lamiids</taxon>
        <taxon>Gentianales</taxon>
        <taxon>Rubiaceae</taxon>
        <taxon>Ixoroideae</taxon>
        <taxon>Gardenieae complex</taxon>
        <taxon>Bertiereae - Coffeeae clade</taxon>
        <taxon>Coffeeae</taxon>
        <taxon>Coffea</taxon>
    </lineage>
</organism>
<dbReference type="PANTHER" id="PTHR35046:SF9">
    <property type="entry name" value="RNA-DIRECTED DNA POLYMERASE"/>
    <property type="match status" value="1"/>
</dbReference>
<feature type="domain" description="Tf2-1-like SH3-like" evidence="3">
    <location>
        <begin position="742"/>
        <end position="793"/>
    </location>
</feature>
<dbReference type="CDD" id="cd00303">
    <property type="entry name" value="retropepsin_like"/>
    <property type="match status" value="1"/>
</dbReference>
<evidence type="ECO:0000259" key="3">
    <source>
        <dbReference type="Pfam" id="PF24626"/>
    </source>
</evidence>
<dbReference type="InterPro" id="IPR056924">
    <property type="entry name" value="SH3_Tf2-1"/>
</dbReference>
<feature type="region of interest" description="Disordered" evidence="1">
    <location>
        <begin position="39"/>
        <end position="83"/>
    </location>
</feature>
<evidence type="ECO:0000259" key="2">
    <source>
        <dbReference type="Pfam" id="PF17919"/>
    </source>
</evidence>
<dbReference type="RefSeq" id="XP_071902760.1">
    <property type="nucleotide sequence ID" value="XM_072046659.1"/>
</dbReference>
<sequence>MSSGDEKSYFDPKLNNEALINQFKRLLRETMEPIQDRLERLESSQGHSKTINRKTPSRENYDSNSEEEELIQQPRREQKRSDDALKEVKIKIPTFQGTSDPAVYLEWEQRIEMVFECQYYTEEQKVKLATFEFTDYAMVWWDQERTSRRRCRAPAEIGHIQSQCPNRHTMILLYSGEVVTDDEKEYKNMPPLCEDSDDSVEEIVTSDAIGVTLVTMRALTTQSKVDEAQRENMFYTCCYVKDKTCSLIIDSGSCTNVASALMVEKLALPTLRHPLPYKLQWLNESGEVRVTKQVVIPFRIGKYENEVLCDVVPMHASHILLGRSWQYDKKTSHDGFTNKYSFIHNGRKVTLAPLSPQQVQEDQARLQKEHELVTAQRAKEKAEGQKAKDPAANDKQIVLHESAKEGKKRQNLLAKCRDIRRVLLSKQPIYVLYCKKVLIVTNNLLDRLPSSVVSLLQEYEDVFPKEIPSDLPPIRGIEHRIDFIPGASLPNKSVYRMGPEETKEIQRQVDELLDKGWTRESMSPCVVPVILVPKKEGTWRMCVDCRAVNNIMLVFLGYVVSAQGIRVDESKVIAINEWPIPKSVGVVRSFHGLASFYRWFVKDFSTIAAPLAAIIKKDEKFHWGIEQDKAFQLLKHKLTHAPLLSLPNFDRTFEIKCDTSCVGIGAVLMQEGRPIAYFSEKLNGAALNYSTYDKELYALVRALETWRYTLLTVLDTKLLGFDFIKELLTDLDFSSMFKTCQDGGHAQRRNKLQPRGDGPFRVLERINDNAYKLELPGEYGVSSTFNVADLSPYLADDEVDLRINLSQEEGNDEVEGLTLQVEQLKVPLGPMKRARAKKVKESLQALVRAVQDQVGVPRAIEGMEEARVINVLVNKGEENSS</sequence>
<dbReference type="Gene3D" id="3.30.70.270">
    <property type="match status" value="1"/>
</dbReference>
<dbReference type="InterPro" id="IPR043128">
    <property type="entry name" value="Rev_trsase/Diguanyl_cyclase"/>
</dbReference>
<accession>A0ABM4U647</accession>
<dbReference type="SUPFAM" id="SSF56672">
    <property type="entry name" value="DNA/RNA polymerases"/>
    <property type="match status" value="1"/>
</dbReference>
<dbReference type="SUPFAM" id="SSF50630">
    <property type="entry name" value="Acid proteases"/>
    <property type="match status" value="1"/>
</dbReference>
<protein>
    <recommendedName>
        <fullName evidence="6">Reverse transcriptase/retrotransposon-derived protein RNase H-like domain-containing protein</fullName>
    </recommendedName>
</protein>
<dbReference type="PANTHER" id="PTHR35046">
    <property type="entry name" value="ZINC KNUCKLE (CCHC-TYPE) FAMILY PROTEIN"/>
    <property type="match status" value="1"/>
</dbReference>
<dbReference type="InterPro" id="IPR043502">
    <property type="entry name" value="DNA/RNA_pol_sf"/>
</dbReference>
<dbReference type="Gene3D" id="2.40.70.10">
    <property type="entry name" value="Acid Proteases"/>
    <property type="match status" value="1"/>
</dbReference>
<dbReference type="Pfam" id="PF17919">
    <property type="entry name" value="RT_RNaseH_2"/>
    <property type="match status" value="1"/>
</dbReference>
<evidence type="ECO:0000256" key="1">
    <source>
        <dbReference type="SAM" id="MobiDB-lite"/>
    </source>
</evidence>
<dbReference type="Pfam" id="PF24626">
    <property type="entry name" value="SH3_Tf2-1"/>
    <property type="match status" value="1"/>
</dbReference>
<evidence type="ECO:0000313" key="5">
    <source>
        <dbReference type="RefSeq" id="XP_071902760.1"/>
    </source>
</evidence>
<reference evidence="5" key="1">
    <citation type="submission" date="2025-08" db="UniProtKB">
        <authorList>
            <consortium name="RefSeq"/>
        </authorList>
    </citation>
    <scope>IDENTIFICATION</scope>
    <source>
        <tissue evidence="5">Leaves</tissue>
    </source>
</reference>
<dbReference type="GeneID" id="140005639"/>
<keyword evidence="4" id="KW-1185">Reference proteome</keyword>
<evidence type="ECO:0000313" key="4">
    <source>
        <dbReference type="Proteomes" id="UP001652660"/>
    </source>
</evidence>
<dbReference type="Gene3D" id="3.10.10.10">
    <property type="entry name" value="HIV Type 1 Reverse Transcriptase, subunit A, domain 1"/>
    <property type="match status" value="1"/>
</dbReference>
<name>A0ABM4U647_COFAR</name>
<dbReference type="Proteomes" id="UP001652660">
    <property type="component" value="Chromosome 4e"/>
</dbReference>
<evidence type="ECO:0008006" key="6">
    <source>
        <dbReference type="Google" id="ProtNLM"/>
    </source>
</evidence>
<feature type="compositionally biased region" description="Basic and acidic residues" evidence="1">
    <location>
        <begin position="74"/>
        <end position="83"/>
    </location>
</feature>
<feature type="domain" description="Reverse transcriptase/retrotransposon-derived protein RNase H-like" evidence="2">
    <location>
        <begin position="623"/>
        <end position="711"/>
    </location>
</feature>